<dbReference type="PROSITE" id="PS51186">
    <property type="entry name" value="GNAT"/>
    <property type="match status" value="1"/>
</dbReference>
<dbReference type="RefSeq" id="WP_146815592.1">
    <property type="nucleotide sequence ID" value="NZ_BJYA01000005.1"/>
</dbReference>
<evidence type="ECO:0000259" key="1">
    <source>
        <dbReference type="PROSITE" id="PS51186"/>
    </source>
</evidence>
<evidence type="ECO:0000313" key="2">
    <source>
        <dbReference type="EMBL" id="GEN45487.1"/>
    </source>
</evidence>
<accession>A0A511W3G2</accession>
<name>A0A511W3G2_9BACI</name>
<dbReference type="PANTHER" id="PTHR43415:SF3">
    <property type="entry name" value="GNAT-FAMILY ACETYLTRANSFERASE"/>
    <property type="match status" value="1"/>
</dbReference>
<organism evidence="2 3">
    <name type="scientific">Alkalibacillus haloalkaliphilus</name>
    <dbReference type="NCBI Taxonomy" id="94136"/>
    <lineage>
        <taxon>Bacteria</taxon>
        <taxon>Bacillati</taxon>
        <taxon>Bacillota</taxon>
        <taxon>Bacilli</taxon>
        <taxon>Bacillales</taxon>
        <taxon>Bacillaceae</taxon>
        <taxon>Alkalibacillus</taxon>
    </lineage>
</organism>
<dbReference type="InterPro" id="IPR016181">
    <property type="entry name" value="Acyl_CoA_acyltransferase"/>
</dbReference>
<comment type="caution">
    <text evidence="2">The sequence shown here is derived from an EMBL/GenBank/DDBJ whole genome shotgun (WGS) entry which is preliminary data.</text>
</comment>
<evidence type="ECO:0000313" key="3">
    <source>
        <dbReference type="Proteomes" id="UP000321440"/>
    </source>
</evidence>
<proteinExistence type="predicted"/>
<feature type="domain" description="N-acetyltransferase" evidence="1">
    <location>
        <begin position="16"/>
        <end position="178"/>
    </location>
</feature>
<gene>
    <name evidence="2" type="ORF">AHA02nite_12630</name>
</gene>
<dbReference type="EMBL" id="BJYA01000005">
    <property type="protein sequence ID" value="GEN45487.1"/>
    <property type="molecule type" value="Genomic_DNA"/>
</dbReference>
<dbReference type="GO" id="GO:0016747">
    <property type="term" value="F:acyltransferase activity, transferring groups other than amino-acyl groups"/>
    <property type="evidence" value="ECO:0007669"/>
    <property type="project" value="InterPro"/>
</dbReference>
<dbReference type="AlphaFoldDB" id="A0A511W3G2"/>
<dbReference type="CDD" id="cd04301">
    <property type="entry name" value="NAT_SF"/>
    <property type="match status" value="1"/>
</dbReference>
<dbReference type="Proteomes" id="UP000321440">
    <property type="component" value="Unassembled WGS sequence"/>
</dbReference>
<protein>
    <submittedName>
        <fullName evidence="2">N-acetyltransferase</fullName>
    </submittedName>
</protein>
<dbReference type="Pfam" id="PF13302">
    <property type="entry name" value="Acetyltransf_3"/>
    <property type="match status" value="1"/>
</dbReference>
<reference evidence="2 3" key="1">
    <citation type="submission" date="2019-07" db="EMBL/GenBank/DDBJ databases">
        <title>Whole genome shotgun sequence of Alkalibacillus haloalkaliphilus NBRC 103110.</title>
        <authorList>
            <person name="Hosoyama A."/>
            <person name="Uohara A."/>
            <person name="Ohji S."/>
            <person name="Ichikawa N."/>
        </authorList>
    </citation>
    <scope>NUCLEOTIDE SEQUENCE [LARGE SCALE GENOMIC DNA]</scope>
    <source>
        <strain evidence="2 3">NBRC 103110</strain>
    </source>
</reference>
<dbReference type="InterPro" id="IPR000182">
    <property type="entry name" value="GNAT_dom"/>
</dbReference>
<dbReference type="SUPFAM" id="SSF55729">
    <property type="entry name" value="Acyl-CoA N-acyltransferases (Nat)"/>
    <property type="match status" value="1"/>
</dbReference>
<sequence>MLEKVNQAPLIFGERVTLRLPKKQDINDRFQLGRNPEVVKLFGGDTHNLREFTYEDAKAFIKKTEQNPLEWCIEYEGRWVGHARLRLDQRSNRASYSVGIFDSTVWGLGLGTEITQLVLQYAFEQLQLHRVGLRVLDFNKRAIACYEKCGFVQEGMERENVPIDGEYASDVLMGILDREYDQIKDQFNFKAVTK</sequence>
<dbReference type="PANTHER" id="PTHR43415">
    <property type="entry name" value="SPERMIDINE N(1)-ACETYLTRANSFERASE"/>
    <property type="match status" value="1"/>
</dbReference>
<dbReference type="Gene3D" id="3.40.630.30">
    <property type="match status" value="1"/>
</dbReference>
<keyword evidence="2" id="KW-0808">Transferase</keyword>
<dbReference type="OrthoDB" id="9795206at2"/>
<keyword evidence="3" id="KW-1185">Reference proteome</keyword>